<evidence type="ECO:0000313" key="2">
    <source>
        <dbReference type="Proteomes" id="UP000218765"/>
    </source>
</evidence>
<dbReference type="Proteomes" id="UP000218765">
    <property type="component" value="Chromosome"/>
</dbReference>
<dbReference type="RefSeq" id="WP_096366255.1">
    <property type="nucleotide sequence ID" value="NZ_AP018052.1"/>
</dbReference>
<dbReference type="AlphaFoldDB" id="A0A1Z4VRM0"/>
<gene>
    <name evidence="1" type="ORF">FOKN1_1747</name>
</gene>
<evidence type="ECO:0000313" key="1">
    <source>
        <dbReference type="EMBL" id="BAZ94133.1"/>
    </source>
</evidence>
<reference evidence="1 2" key="1">
    <citation type="submission" date="2017-05" db="EMBL/GenBank/DDBJ databases">
        <title>Thiocyanate degradation by Thiohalobacter thiocyanaticus FOKN1.</title>
        <authorList>
            <person name="Oshiki M."/>
            <person name="Fukushima T."/>
            <person name="Kawano S."/>
            <person name="Nakagawa J."/>
        </authorList>
    </citation>
    <scope>NUCLEOTIDE SEQUENCE [LARGE SCALE GENOMIC DNA]</scope>
    <source>
        <strain evidence="1 2">FOKN1</strain>
    </source>
</reference>
<dbReference type="EMBL" id="AP018052">
    <property type="protein sequence ID" value="BAZ94133.1"/>
    <property type="molecule type" value="Genomic_DNA"/>
</dbReference>
<proteinExistence type="predicted"/>
<organism evidence="1 2">
    <name type="scientific">Thiohalobacter thiocyanaticus</name>
    <dbReference type="NCBI Taxonomy" id="585455"/>
    <lineage>
        <taxon>Bacteria</taxon>
        <taxon>Pseudomonadati</taxon>
        <taxon>Pseudomonadota</taxon>
        <taxon>Gammaproteobacteria</taxon>
        <taxon>Thiohalobacterales</taxon>
        <taxon>Thiohalobacteraceae</taxon>
        <taxon>Thiohalobacter</taxon>
    </lineage>
</organism>
<protein>
    <submittedName>
        <fullName evidence="1">Transcriptional regulator</fullName>
    </submittedName>
</protein>
<keyword evidence="2" id="KW-1185">Reference proteome</keyword>
<dbReference type="OrthoDB" id="9819930at2"/>
<sequence>MPSINTVIKQLGDTYLTIADYHNSKGVWVRIVKNGELLEPAFFSLAQYGSFDKAKKAAIRYRNQLVRKYNVIPRKLRAAGPYANYRETDPRNFTGVVGVGLQLHEKDGYYHATWKAQWYRKDTGLKTRSLSIAKHGYKTAFRTLVRKRFEETGQDVKRLPSAPDRKAMAAHLKERLGPKWRSLISPKWDQWWDGR</sequence>
<accession>A0A1Z4VRM0</accession>
<name>A0A1Z4VRM0_9GAMM</name>
<dbReference type="KEGG" id="ttc:FOKN1_1747"/>